<name>A0A9J7DNY2_SPOLT</name>
<dbReference type="RefSeq" id="XP_022814011.1">
    <property type="nucleotide sequence ID" value="XM_022958243.1"/>
</dbReference>
<evidence type="ECO:0000256" key="1">
    <source>
        <dbReference type="SAM" id="MobiDB-lite"/>
    </source>
</evidence>
<proteinExistence type="predicted"/>
<accession>A0A9J7DNY2</accession>
<gene>
    <name evidence="4" type="primary">LOC111347860</name>
</gene>
<feature type="signal peptide" evidence="2">
    <location>
        <begin position="1"/>
        <end position="25"/>
    </location>
</feature>
<evidence type="ECO:0000256" key="2">
    <source>
        <dbReference type="SAM" id="SignalP"/>
    </source>
</evidence>
<dbReference type="AlphaFoldDB" id="A0A9J7DNY2"/>
<dbReference type="GeneID" id="111347860"/>
<dbReference type="OrthoDB" id="7414190at2759"/>
<keyword evidence="3" id="KW-1185">Reference proteome</keyword>
<organism evidence="3 4">
    <name type="scientific">Spodoptera litura</name>
    <name type="common">Asian cotton leafworm</name>
    <dbReference type="NCBI Taxonomy" id="69820"/>
    <lineage>
        <taxon>Eukaryota</taxon>
        <taxon>Metazoa</taxon>
        <taxon>Ecdysozoa</taxon>
        <taxon>Arthropoda</taxon>
        <taxon>Hexapoda</taxon>
        <taxon>Insecta</taxon>
        <taxon>Pterygota</taxon>
        <taxon>Neoptera</taxon>
        <taxon>Endopterygota</taxon>
        <taxon>Lepidoptera</taxon>
        <taxon>Glossata</taxon>
        <taxon>Ditrysia</taxon>
        <taxon>Noctuoidea</taxon>
        <taxon>Noctuidae</taxon>
        <taxon>Amphipyrinae</taxon>
        <taxon>Spodoptera</taxon>
    </lineage>
</organism>
<evidence type="ECO:0000313" key="3">
    <source>
        <dbReference type="Proteomes" id="UP000301870"/>
    </source>
</evidence>
<feature type="chain" id="PRO_5039905728" evidence="2">
    <location>
        <begin position="26"/>
        <end position="551"/>
    </location>
</feature>
<evidence type="ECO:0000313" key="4">
    <source>
        <dbReference type="RefSeq" id="XP_022814011.1"/>
    </source>
</evidence>
<feature type="region of interest" description="Disordered" evidence="1">
    <location>
        <begin position="482"/>
        <end position="551"/>
    </location>
</feature>
<protein>
    <submittedName>
        <fullName evidence="4">Uncharacterized protein LOC111347860</fullName>
    </submittedName>
</protein>
<dbReference type="KEGG" id="sliu:111347860"/>
<sequence>MCAKVVDMFYIIFFIVSLTIYQANSDTIQSAIHKYYKSEGVQKLRKDWELYRKPIEHSIAMALKETVGYRGMNVYISATEEPLAMGYYHDDNQIRLILQNLKLQEVPHFWMPEVQFSLSSNVLKLHTTLSKMLVHGQYSLMRNKSRIIYEARDQDPFNASPFLFQQVPDVGRIMFSIDGCVLSGFVIATLSGESVNLGYGHYKLIKCVYTVEIYRPGDQSPPVIAQYRPQRDDVWGLGIRDLLIKPIRDEVDGKLQAAVLSFVNTSSLFGDKLQGYIDEQKMIFSETATFLTEIHRNLNKITIQKNNGQVALGDHYVFWDNGRADYIPASTQSVGDTVSLTGMVLTGLDTMYSAHIGGPYKMETMMIAEEMRYSTLQVHGHFELPLKKGKKPSRFAFSTEINDLAVNLQMEVRLDTSNKDKTSVLKGCSYRILQVTGFRRMISTLAAYMHGSVESMIYGYLLNELPKVIRVHLKAILREALRPTTTTTPPPATDKDGNGVDRPAAECSEGDDDVYQRAGSNIPSNKRNVKPPKEKQLAKEYATGNEEWTLN</sequence>
<reference evidence="4" key="1">
    <citation type="submission" date="2025-08" db="UniProtKB">
        <authorList>
            <consortium name="RefSeq"/>
        </authorList>
    </citation>
    <scope>IDENTIFICATION</scope>
    <source>
        <strain evidence="4">Ishihara</strain>
        <tissue evidence="4">Whole body</tissue>
    </source>
</reference>
<dbReference type="Proteomes" id="UP000301870">
    <property type="component" value="Chromosome 6"/>
</dbReference>
<keyword evidence="2" id="KW-0732">Signal</keyword>